<proteinExistence type="predicted"/>
<feature type="compositionally biased region" description="Polar residues" evidence="1">
    <location>
        <begin position="326"/>
        <end position="335"/>
    </location>
</feature>
<protein>
    <submittedName>
        <fullName evidence="2">Uncharacterized protein</fullName>
    </submittedName>
</protein>
<gene>
    <name evidence="2" type="ORF">KVT40_009255</name>
</gene>
<organism evidence="2 3">
    <name type="scientific">Elsinoe batatas</name>
    <dbReference type="NCBI Taxonomy" id="2601811"/>
    <lineage>
        <taxon>Eukaryota</taxon>
        <taxon>Fungi</taxon>
        <taxon>Dikarya</taxon>
        <taxon>Ascomycota</taxon>
        <taxon>Pezizomycotina</taxon>
        <taxon>Dothideomycetes</taxon>
        <taxon>Dothideomycetidae</taxon>
        <taxon>Myriangiales</taxon>
        <taxon>Elsinoaceae</taxon>
        <taxon>Elsinoe</taxon>
    </lineage>
</organism>
<comment type="caution">
    <text evidence="2">The sequence shown here is derived from an EMBL/GenBank/DDBJ whole genome shotgun (WGS) entry which is preliminary data.</text>
</comment>
<dbReference type="EMBL" id="JAESVG020000011">
    <property type="protein sequence ID" value="KAG8622938.1"/>
    <property type="molecule type" value="Genomic_DNA"/>
</dbReference>
<evidence type="ECO:0000256" key="1">
    <source>
        <dbReference type="SAM" id="MobiDB-lite"/>
    </source>
</evidence>
<feature type="region of interest" description="Disordered" evidence="1">
    <location>
        <begin position="303"/>
        <end position="346"/>
    </location>
</feature>
<name>A0A8K0KUM2_9PEZI</name>
<dbReference type="Proteomes" id="UP000809789">
    <property type="component" value="Unassembled WGS sequence"/>
</dbReference>
<reference evidence="2" key="1">
    <citation type="submission" date="2021-07" db="EMBL/GenBank/DDBJ databases">
        <title>Elsinoe batatas strain:CRI-CJ2 Genome sequencing and assembly.</title>
        <authorList>
            <person name="Huang L."/>
        </authorList>
    </citation>
    <scope>NUCLEOTIDE SEQUENCE</scope>
    <source>
        <strain evidence="2">CRI-CJ2</strain>
    </source>
</reference>
<accession>A0A8K0KUM2</accession>
<keyword evidence="3" id="KW-1185">Reference proteome</keyword>
<evidence type="ECO:0000313" key="2">
    <source>
        <dbReference type="EMBL" id="KAG8622938.1"/>
    </source>
</evidence>
<sequence>MNQATSSLGNDTHSSAVAIGAANVPHLADHTKDMCNLPAPRSSALPDVGTAVMVAQTEPATTNTCLTSDTSIFRPTTELDPRWASEVPDDIVSGAMAPANSDICIVCAAPSASADHHTTAIPCFSCGRNSHEDCIREYRELGLYGCPLFKCCGNGPTAWGMCLESFNTADMSNVPLPSVVSASMTILPWASVTSHAPSPNIGGIDFEAAASFASPSQVGNGERTLLSPLGPNTVKETLLPNRTAETATEYDSADDISTSIHEWDSIADFGTQIDPDGSLHRDNSFLNAPQFEEDFDQSMYESSIDFSSGSSTSHDISETDAAPSDASMTPQSLFGPQSPMDWGCSA</sequence>
<evidence type="ECO:0000313" key="3">
    <source>
        <dbReference type="Proteomes" id="UP000809789"/>
    </source>
</evidence>
<dbReference type="AlphaFoldDB" id="A0A8K0KUM2"/>
<feature type="compositionally biased region" description="Low complexity" evidence="1">
    <location>
        <begin position="303"/>
        <end position="314"/>
    </location>
</feature>